<accession>A0A1H8UMH8</accession>
<evidence type="ECO:0000256" key="1">
    <source>
        <dbReference type="ARBA" id="ARBA00006484"/>
    </source>
</evidence>
<dbReference type="STRING" id="310780.SAMN05216267_107719"/>
<dbReference type="InterPro" id="IPR050259">
    <property type="entry name" value="SDR"/>
</dbReference>
<proteinExistence type="inferred from homology"/>
<dbReference type="InterPro" id="IPR002347">
    <property type="entry name" value="SDR_fam"/>
</dbReference>
<keyword evidence="2" id="KW-0560">Oxidoreductase</keyword>
<sequence length="266" mass="28011">MLTLDLSSRTALVTGSTAGIGKATAQQMAAAGARVGVNGRTVERVDAAIAEIRAAVPDAQLVAAPGDVSTTEGVQAVIRAVPETDILVNNAGTAELSPFTELSDEAWQRLWDLNVMSGVRLSRHYVTGMVERGWGRIIFVSSESALVIPPEMVHYGATKVAQLGVARGLAESYPASGVTVNSVLPGPTRSELTERYFAFLQEQHPDVALEEIEREHLESAHPGLLLGRFAESEEVANLIAYVASPLSNATNGAALRVDGGALRSVA</sequence>
<evidence type="ECO:0000313" key="4">
    <source>
        <dbReference type="EMBL" id="SEP04094.1"/>
    </source>
</evidence>
<keyword evidence="5" id="KW-1185">Reference proteome</keyword>
<dbReference type="Pfam" id="PF00106">
    <property type="entry name" value="adh_short"/>
    <property type="match status" value="1"/>
</dbReference>
<protein>
    <submittedName>
        <fullName evidence="4">Short-chain dehydrogenase</fullName>
    </submittedName>
</protein>
<dbReference type="GO" id="GO:0016491">
    <property type="term" value="F:oxidoreductase activity"/>
    <property type="evidence" value="ECO:0007669"/>
    <property type="project" value="UniProtKB-KW"/>
</dbReference>
<evidence type="ECO:0000256" key="3">
    <source>
        <dbReference type="RuleBase" id="RU000363"/>
    </source>
</evidence>
<dbReference type="PRINTS" id="PR00081">
    <property type="entry name" value="GDHRDH"/>
</dbReference>
<name>A0A1H8UMH8_9ACTN</name>
<comment type="similarity">
    <text evidence="1 3">Belongs to the short-chain dehydrogenases/reductases (SDR) family.</text>
</comment>
<evidence type="ECO:0000313" key="5">
    <source>
        <dbReference type="Proteomes" id="UP000181951"/>
    </source>
</evidence>
<dbReference type="PANTHER" id="PTHR42879:SF2">
    <property type="entry name" value="3-OXOACYL-[ACYL-CARRIER-PROTEIN] REDUCTASE FABG"/>
    <property type="match status" value="1"/>
</dbReference>
<dbReference type="EMBL" id="FODD01000077">
    <property type="protein sequence ID" value="SEP04094.1"/>
    <property type="molecule type" value="Genomic_DNA"/>
</dbReference>
<organism evidence="4 5">
    <name type="scientific">Actinacidiphila rubida</name>
    <dbReference type="NCBI Taxonomy" id="310780"/>
    <lineage>
        <taxon>Bacteria</taxon>
        <taxon>Bacillati</taxon>
        <taxon>Actinomycetota</taxon>
        <taxon>Actinomycetes</taxon>
        <taxon>Kitasatosporales</taxon>
        <taxon>Streptomycetaceae</taxon>
        <taxon>Actinacidiphila</taxon>
    </lineage>
</organism>
<gene>
    <name evidence="4" type="ORF">SAMN05216267_107719</name>
</gene>
<dbReference type="FunFam" id="3.40.50.720:FF:000084">
    <property type="entry name" value="Short-chain dehydrogenase reductase"/>
    <property type="match status" value="1"/>
</dbReference>
<dbReference type="PANTHER" id="PTHR42879">
    <property type="entry name" value="3-OXOACYL-(ACYL-CARRIER-PROTEIN) REDUCTASE"/>
    <property type="match status" value="1"/>
</dbReference>
<dbReference type="Gene3D" id="3.40.50.720">
    <property type="entry name" value="NAD(P)-binding Rossmann-like Domain"/>
    <property type="match status" value="1"/>
</dbReference>
<dbReference type="InterPro" id="IPR036291">
    <property type="entry name" value="NAD(P)-bd_dom_sf"/>
</dbReference>
<dbReference type="PRINTS" id="PR00080">
    <property type="entry name" value="SDRFAMILY"/>
</dbReference>
<evidence type="ECO:0000256" key="2">
    <source>
        <dbReference type="ARBA" id="ARBA00023002"/>
    </source>
</evidence>
<reference evidence="4 5" key="1">
    <citation type="submission" date="2016-10" db="EMBL/GenBank/DDBJ databases">
        <authorList>
            <person name="de Groot N.N."/>
        </authorList>
    </citation>
    <scope>NUCLEOTIDE SEQUENCE [LARGE SCALE GENOMIC DNA]</scope>
    <source>
        <strain evidence="4 5">CGMCC 4.2026</strain>
    </source>
</reference>
<dbReference type="Proteomes" id="UP000181951">
    <property type="component" value="Unassembled WGS sequence"/>
</dbReference>
<dbReference type="AlphaFoldDB" id="A0A1H8UMH8"/>
<dbReference type="RefSeq" id="WP_218108431.1">
    <property type="nucleotide sequence ID" value="NZ_FODD01000077.1"/>
</dbReference>
<dbReference type="SUPFAM" id="SSF51735">
    <property type="entry name" value="NAD(P)-binding Rossmann-fold domains"/>
    <property type="match status" value="1"/>
</dbReference>